<dbReference type="InterPro" id="IPR029063">
    <property type="entry name" value="SAM-dependent_MTases_sf"/>
</dbReference>
<dbReference type="SUPFAM" id="SSF53335">
    <property type="entry name" value="S-adenosyl-L-methionine-dependent methyltransferases"/>
    <property type="match status" value="1"/>
</dbReference>
<protein>
    <recommendedName>
        <fullName evidence="1">Methyltransferase type 11 domain-containing protein</fullName>
    </recommendedName>
</protein>
<comment type="caution">
    <text evidence="2">The sequence shown here is derived from an EMBL/GenBank/DDBJ whole genome shotgun (WGS) entry which is preliminary data.</text>
</comment>
<dbReference type="InterPro" id="IPR050508">
    <property type="entry name" value="Methyltransf_Superfamily"/>
</dbReference>
<accession>A0AAE0GWS9</accession>
<evidence type="ECO:0000259" key="1">
    <source>
        <dbReference type="Pfam" id="PF08241"/>
    </source>
</evidence>
<feature type="domain" description="Methyltransferase type 11" evidence="1">
    <location>
        <begin position="189"/>
        <end position="293"/>
    </location>
</feature>
<dbReference type="PANTHER" id="PTHR42912:SF80">
    <property type="entry name" value="METHYLTRANSFERASE DOMAIN-CONTAINING PROTEIN"/>
    <property type="match status" value="1"/>
</dbReference>
<proteinExistence type="predicted"/>
<gene>
    <name evidence="2" type="ORF">CYMTET_7532</name>
</gene>
<dbReference type="AlphaFoldDB" id="A0AAE0GWS9"/>
<keyword evidence="3" id="KW-1185">Reference proteome</keyword>
<dbReference type="InterPro" id="IPR013216">
    <property type="entry name" value="Methyltransf_11"/>
</dbReference>
<dbReference type="Proteomes" id="UP001190700">
    <property type="component" value="Unassembled WGS sequence"/>
</dbReference>
<dbReference type="Gene3D" id="3.40.50.150">
    <property type="entry name" value="Vaccinia Virus protein VP39"/>
    <property type="match status" value="1"/>
</dbReference>
<evidence type="ECO:0000313" key="2">
    <source>
        <dbReference type="EMBL" id="KAK3284841.1"/>
    </source>
</evidence>
<reference evidence="2 3" key="1">
    <citation type="journal article" date="2015" name="Genome Biol. Evol.">
        <title>Comparative Genomics of a Bacterivorous Green Alga Reveals Evolutionary Causalities and Consequences of Phago-Mixotrophic Mode of Nutrition.</title>
        <authorList>
            <person name="Burns J.A."/>
            <person name="Paasch A."/>
            <person name="Narechania A."/>
            <person name="Kim E."/>
        </authorList>
    </citation>
    <scope>NUCLEOTIDE SEQUENCE [LARGE SCALE GENOMIC DNA]</scope>
    <source>
        <strain evidence="2 3">PLY_AMNH</strain>
    </source>
</reference>
<dbReference type="EMBL" id="LGRX02002116">
    <property type="protein sequence ID" value="KAK3284841.1"/>
    <property type="molecule type" value="Genomic_DNA"/>
</dbReference>
<organism evidence="2 3">
    <name type="scientific">Cymbomonas tetramitiformis</name>
    <dbReference type="NCBI Taxonomy" id="36881"/>
    <lineage>
        <taxon>Eukaryota</taxon>
        <taxon>Viridiplantae</taxon>
        <taxon>Chlorophyta</taxon>
        <taxon>Pyramimonadophyceae</taxon>
        <taxon>Pyramimonadales</taxon>
        <taxon>Pyramimonadaceae</taxon>
        <taxon>Cymbomonas</taxon>
    </lineage>
</organism>
<name>A0AAE0GWS9_9CHLO</name>
<dbReference type="GO" id="GO:0008757">
    <property type="term" value="F:S-adenosylmethionine-dependent methyltransferase activity"/>
    <property type="evidence" value="ECO:0007669"/>
    <property type="project" value="InterPro"/>
</dbReference>
<dbReference type="PANTHER" id="PTHR42912">
    <property type="entry name" value="METHYLTRANSFERASE"/>
    <property type="match status" value="1"/>
</dbReference>
<dbReference type="Pfam" id="PF08241">
    <property type="entry name" value="Methyltransf_11"/>
    <property type="match status" value="1"/>
</dbReference>
<sequence>MMRTVNLQLPLACHTPRSTRYSSRASLRLKCSASSSATDKYKPDWAGDDFLSKVVNSAINFKPLYEGVMKPMARNTLINTAEKNGVSWMGNVEKLEATPEVYEKFEEIKDGAVEYPDYYEVPFHAYSEGNLCWQAAFEAEPATYSMALRVWPKEEIAWDAAQDRLRNSYTDCIVQHVEKYGLQQPKSIVDAGCSVGISTRAIHDVFPEANILGLDLSPYMLAVAAHRDETQFPTPGSGTRQWKHGLAEATGLPDSSTDLVSLAFMCHELPTAATRAVVKEAARILRPGGVLVLCDNNPKSPVIQNLPPVLFTLMKSTEPYSDEYYLLDFEALLVEQGFGDVHTEPSDPRHRTVLGTRI</sequence>
<dbReference type="CDD" id="cd02440">
    <property type="entry name" value="AdoMet_MTases"/>
    <property type="match status" value="1"/>
</dbReference>
<evidence type="ECO:0000313" key="3">
    <source>
        <dbReference type="Proteomes" id="UP001190700"/>
    </source>
</evidence>